<sequence>MASKPPSLSLSLKEASERDLQKVFNQFDADGDGKISPAELSGVLSATGSASSPADVRRAMEDIDSDKDGFISRAEFGVFCRSGSSSSEAEIRDAFDLYDQDKDGQISTDELHLVLNRLSAKCSRQDCLRMIQSVDKDGDGNVNFEEFKTMMTDSIPGNGGSVA</sequence>
<gene>
    <name evidence="5" type="ORF">ACJRO7_007991</name>
</gene>
<dbReference type="PROSITE" id="PS00018">
    <property type="entry name" value="EF_HAND_1"/>
    <property type="match status" value="3"/>
</dbReference>
<keyword evidence="6" id="KW-1185">Reference proteome</keyword>
<dbReference type="EMBL" id="JBJKBG010000011">
    <property type="protein sequence ID" value="KAL3716314.1"/>
    <property type="molecule type" value="Genomic_DNA"/>
</dbReference>
<dbReference type="InterPro" id="IPR002048">
    <property type="entry name" value="EF_hand_dom"/>
</dbReference>
<evidence type="ECO:0000256" key="1">
    <source>
        <dbReference type="ARBA" id="ARBA00022723"/>
    </source>
</evidence>
<evidence type="ECO:0000256" key="2">
    <source>
        <dbReference type="ARBA" id="ARBA00022737"/>
    </source>
</evidence>
<feature type="domain" description="EF-hand" evidence="4">
    <location>
        <begin position="122"/>
        <end position="157"/>
    </location>
</feature>
<dbReference type="PANTHER" id="PTHR10891">
    <property type="entry name" value="EF-HAND CALCIUM-BINDING DOMAIN CONTAINING PROTEIN"/>
    <property type="match status" value="1"/>
</dbReference>
<name>A0ABD3IQ74_EUCGL</name>
<keyword evidence="1" id="KW-0479">Metal-binding</keyword>
<dbReference type="InterPro" id="IPR039647">
    <property type="entry name" value="EF_hand_pair_protein_CML-like"/>
</dbReference>
<dbReference type="Pfam" id="PF13499">
    <property type="entry name" value="EF-hand_7"/>
    <property type="match status" value="2"/>
</dbReference>
<organism evidence="5 6">
    <name type="scientific">Eucalyptus globulus</name>
    <name type="common">Tasmanian blue gum</name>
    <dbReference type="NCBI Taxonomy" id="34317"/>
    <lineage>
        <taxon>Eukaryota</taxon>
        <taxon>Viridiplantae</taxon>
        <taxon>Streptophyta</taxon>
        <taxon>Embryophyta</taxon>
        <taxon>Tracheophyta</taxon>
        <taxon>Spermatophyta</taxon>
        <taxon>Magnoliopsida</taxon>
        <taxon>eudicotyledons</taxon>
        <taxon>Gunneridae</taxon>
        <taxon>Pentapetalae</taxon>
        <taxon>rosids</taxon>
        <taxon>malvids</taxon>
        <taxon>Myrtales</taxon>
        <taxon>Myrtaceae</taxon>
        <taxon>Myrtoideae</taxon>
        <taxon>Eucalypteae</taxon>
        <taxon>Eucalyptus</taxon>
    </lineage>
</organism>
<evidence type="ECO:0000313" key="6">
    <source>
        <dbReference type="Proteomes" id="UP001634007"/>
    </source>
</evidence>
<evidence type="ECO:0000259" key="4">
    <source>
        <dbReference type="PROSITE" id="PS50222"/>
    </source>
</evidence>
<dbReference type="GO" id="GO:0046872">
    <property type="term" value="F:metal ion binding"/>
    <property type="evidence" value="ECO:0007669"/>
    <property type="project" value="UniProtKB-KW"/>
</dbReference>
<dbReference type="FunFam" id="1.10.238.10:FF:000001">
    <property type="entry name" value="Calmodulin 1"/>
    <property type="match status" value="1"/>
</dbReference>
<evidence type="ECO:0000256" key="3">
    <source>
        <dbReference type="ARBA" id="ARBA00022837"/>
    </source>
</evidence>
<feature type="domain" description="EF-hand" evidence="4">
    <location>
        <begin position="86"/>
        <end position="121"/>
    </location>
</feature>
<dbReference type="InterPro" id="IPR011992">
    <property type="entry name" value="EF-hand-dom_pair"/>
</dbReference>
<protein>
    <recommendedName>
        <fullName evidence="4">EF-hand domain-containing protein</fullName>
    </recommendedName>
</protein>
<feature type="domain" description="EF-hand" evidence="4">
    <location>
        <begin position="15"/>
        <end position="50"/>
    </location>
</feature>
<keyword evidence="2" id="KW-0677">Repeat</keyword>
<comment type="caution">
    <text evidence="5">The sequence shown here is derived from an EMBL/GenBank/DDBJ whole genome shotgun (WGS) entry which is preliminary data.</text>
</comment>
<dbReference type="CDD" id="cd00051">
    <property type="entry name" value="EFh"/>
    <property type="match status" value="2"/>
</dbReference>
<feature type="domain" description="EF-hand" evidence="4">
    <location>
        <begin position="51"/>
        <end position="85"/>
    </location>
</feature>
<dbReference type="Gene3D" id="1.10.238.10">
    <property type="entry name" value="EF-hand"/>
    <property type="match status" value="2"/>
</dbReference>
<dbReference type="Proteomes" id="UP001634007">
    <property type="component" value="Unassembled WGS sequence"/>
</dbReference>
<accession>A0ABD3IQ74</accession>
<dbReference type="InterPro" id="IPR018247">
    <property type="entry name" value="EF_Hand_1_Ca_BS"/>
</dbReference>
<proteinExistence type="predicted"/>
<reference evidence="5 6" key="1">
    <citation type="submission" date="2024-11" db="EMBL/GenBank/DDBJ databases">
        <title>Chromosome-level genome assembly of Eucalyptus globulus Labill. provides insights into its genome evolution.</title>
        <authorList>
            <person name="Li X."/>
        </authorList>
    </citation>
    <scope>NUCLEOTIDE SEQUENCE [LARGE SCALE GENOMIC DNA]</scope>
    <source>
        <strain evidence="5">CL2024</strain>
        <tissue evidence="5">Fresh tender leaves</tissue>
    </source>
</reference>
<dbReference type="SUPFAM" id="SSF47473">
    <property type="entry name" value="EF-hand"/>
    <property type="match status" value="1"/>
</dbReference>
<evidence type="ECO:0000313" key="5">
    <source>
        <dbReference type="EMBL" id="KAL3716314.1"/>
    </source>
</evidence>
<dbReference type="SMART" id="SM00054">
    <property type="entry name" value="EFh"/>
    <property type="match status" value="4"/>
</dbReference>
<dbReference type="PROSITE" id="PS50222">
    <property type="entry name" value="EF_HAND_2"/>
    <property type="match status" value="4"/>
</dbReference>
<dbReference type="AlphaFoldDB" id="A0ABD3IQ74"/>
<keyword evidence="3" id="KW-0106">Calcium</keyword>